<dbReference type="PROSITE" id="PS51257">
    <property type="entry name" value="PROKAR_LIPOPROTEIN"/>
    <property type="match status" value="1"/>
</dbReference>
<keyword evidence="4" id="KW-1185">Reference proteome</keyword>
<feature type="chain" id="PRO_5039698422" evidence="2">
    <location>
        <begin position="22"/>
        <end position="336"/>
    </location>
</feature>
<name>A0A542YWL4_9MICO</name>
<dbReference type="GO" id="GO:0030246">
    <property type="term" value="F:carbohydrate binding"/>
    <property type="evidence" value="ECO:0007669"/>
    <property type="project" value="TreeGrafter"/>
</dbReference>
<dbReference type="EMBL" id="VFOP01000001">
    <property type="protein sequence ID" value="TQL52482.1"/>
    <property type="molecule type" value="Genomic_DNA"/>
</dbReference>
<reference evidence="3 4" key="1">
    <citation type="submission" date="2019-06" db="EMBL/GenBank/DDBJ databases">
        <title>Sequencing the genomes of 1000 actinobacteria strains.</title>
        <authorList>
            <person name="Klenk H.-P."/>
        </authorList>
    </citation>
    <scope>NUCLEOTIDE SEQUENCE [LARGE SCALE GENOMIC DNA]</scope>
    <source>
        <strain evidence="3 4">DSM 12335</strain>
    </source>
</reference>
<evidence type="ECO:0000313" key="4">
    <source>
        <dbReference type="Proteomes" id="UP000319516"/>
    </source>
</evidence>
<dbReference type="InterPro" id="IPR038404">
    <property type="entry name" value="TRAP_DctP_sf"/>
</dbReference>
<proteinExistence type="predicted"/>
<comment type="caution">
    <text evidence="3">The sequence shown here is derived from an EMBL/GenBank/DDBJ whole genome shotgun (WGS) entry which is preliminary data.</text>
</comment>
<dbReference type="InterPro" id="IPR018389">
    <property type="entry name" value="DctP_fam"/>
</dbReference>
<dbReference type="OrthoDB" id="9815946at2"/>
<sequence length="336" mass="37184">MRTRSLALTVTAVAAALGLSACGDSVPIGDDGQFEGNITFSLALGDGSHHHVGAKAFGDKLTELSDGRITVSYYYDNALGGEREVVEGMLIDSIDMGITSTGPIGGFVDEFFVFDLPYLFENHEHAHAVLDSEIGDELTDLLKETANVQILAWMENGFRHQTNSVRPINTPEDLEGIDHRTQESQVQIDTWSALGANATPMAWPEVYTALQQGVMDSQENPLPTIVDVRFFEVQDYLALTQHVYSPAPMMMSGKLWDSLSEEDQAMFQEAADYALPIQREASYEQEQEAVATLESEGMEVTEPDLDLFREAVEPVYEKWAPQLGEDRIEAARNFDH</sequence>
<dbReference type="GO" id="GO:0030288">
    <property type="term" value="C:outer membrane-bounded periplasmic space"/>
    <property type="evidence" value="ECO:0007669"/>
    <property type="project" value="InterPro"/>
</dbReference>
<dbReference type="AlphaFoldDB" id="A0A542YWL4"/>
<gene>
    <name evidence="3" type="ORF">FB467_3669</name>
</gene>
<evidence type="ECO:0000313" key="3">
    <source>
        <dbReference type="EMBL" id="TQL52482.1"/>
    </source>
</evidence>
<dbReference type="PIRSF" id="PIRSF006470">
    <property type="entry name" value="DctB"/>
    <property type="match status" value="1"/>
</dbReference>
<keyword evidence="1 2" id="KW-0732">Signal</keyword>
<dbReference type="PANTHER" id="PTHR33376">
    <property type="match status" value="1"/>
</dbReference>
<accession>A0A542YWL4</accession>
<evidence type="ECO:0000256" key="1">
    <source>
        <dbReference type="ARBA" id="ARBA00022729"/>
    </source>
</evidence>
<dbReference type="InterPro" id="IPR004682">
    <property type="entry name" value="TRAP_DctP"/>
</dbReference>
<protein>
    <submittedName>
        <fullName evidence="3">Tripartite ATP-independent transporter DctP family solute receptor</fullName>
    </submittedName>
</protein>
<feature type="signal peptide" evidence="2">
    <location>
        <begin position="1"/>
        <end position="21"/>
    </location>
</feature>
<dbReference type="NCBIfam" id="NF037995">
    <property type="entry name" value="TRAP_S1"/>
    <property type="match status" value="1"/>
</dbReference>
<dbReference type="Pfam" id="PF03480">
    <property type="entry name" value="DctP"/>
    <property type="match status" value="1"/>
</dbReference>
<dbReference type="GO" id="GO:0055085">
    <property type="term" value="P:transmembrane transport"/>
    <property type="evidence" value="ECO:0007669"/>
    <property type="project" value="InterPro"/>
</dbReference>
<dbReference type="RefSeq" id="WP_141786351.1">
    <property type="nucleotide sequence ID" value="NZ_BAAAIK010000001.1"/>
</dbReference>
<organism evidence="3 4">
    <name type="scientific">Ornithinicoccus hortensis</name>
    <dbReference type="NCBI Taxonomy" id="82346"/>
    <lineage>
        <taxon>Bacteria</taxon>
        <taxon>Bacillati</taxon>
        <taxon>Actinomycetota</taxon>
        <taxon>Actinomycetes</taxon>
        <taxon>Micrococcales</taxon>
        <taxon>Intrasporangiaceae</taxon>
        <taxon>Ornithinicoccus</taxon>
    </lineage>
</organism>
<dbReference type="PANTHER" id="PTHR33376:SF2">
    <property type="entry name" value="DICARBOXYLATE-BINDING PERIPLASMIC PROTEIN"/>
    <property type="match status" value="1"/>
</dbReference>
<dbReference type="NCBIfam" id="TIGR00787">
    <property type="entry name" value="dctP"/>
    <property type="match status" value="1"/>
</dbReference>
<keyword evidence="3" id="KW-0675">Receptor</keyword>
<dbReference type="Gene3D" id="3.40.190.170">
    <property type="entry name" value="Bacterial extracellular solute-binding protein, family 7"/>
    <property type="match status" value="1"/>
</dbReference>
<evidence type="ECO:0000256" key="2">
    <source>
        <dbReference type="SAM" id="SignalP"/>
    </source>
</evidence>
<dbReference type="Proteomes" id="UP000319516">
    <property type="component" value="Unassembled WGS sequence"/>
</dbReference>